<reference evidence="1" key="1">
    <citation type="submission" date="2021-02" db="EMBL/GenBank/DDBJ databases">
        <authorList>
            <person name="Bekaert M."/>
        </authorList>
    </citation>
    <scope>NUCLEOTIDE SEQUENCE</scope>
    <source>
        <strain evidence="1">IoA-00</strain>
    </source>
</reference>
<dbReference type="AlphaFoldDB" id="A0A7R8H9K6"/>
<name>A0A7R8H9K6_LEPSM</name>
<keyword evidence="2" id="KW-1185">Reference proteome</keyword>
<accession>A0A7R8H9K6</accession>
<organism evidence="1 2">
    <name type="scientific">Lepeophtheirus salmonis</name>
    <name type="common">Salmon louse</name>
    <name type="synonym">Caligus salmonis</name>
    <dbReference type="NCBI Taxonomy" id="72036"/>
    <lineage>
        <taxon>Eukaryota</taxon>
        <taxon>Metazoa</taxon>
        <taxon>Ecdysozoa</taxon>
        <taxon>Arthropoda</taxon>
        <taxon>Crustacea</taxon>
        <taxon>Multicrustacea</taxon>
        <taxon>Hexanauplia</taxon>
        <taxon>Copepoda</taxon>
        <taxon>Siphonostomatoida</taxon>
        <taxon>Caligidae</taxon>
        <taxon>Lepeophtheirus</taxon>
    </lineage>
</organism>
<dbReference type="Proteomes" id="UP000675881">
    <property type="component" value="Chromosome 5"/>
</dbReference>
<proteinExistence type="predicted"/>
<sequence>MTFAILQHVHQTPSTFSVLTRRHEKHLQFESNKVLHQRKGEWRSKAFPSSARNVTIPSKSHPGIMVRKIERKNANPKANTQRRTYNLPLQMTNPYPLLTLKTLSATSTLPEEEAERNHDALVNELLVKQTKASTDLHNEFQTTLVRNAYHLEDQMNAQTNSLLEQMRGLLSQSTTADTKTSTTQTSFLAFQPTARESITSCTSNLTDLLSGTYSVTGVTSELRAQNFASFPHEQQIWTFLSVLEMHDKLILEYSYKIYLKLSDLTVNVLLENLQSSGGKSQNRLTDPPSRSPRNKFNMSRQYQDIDHLVDLKSQSTAPHRTRMDPSNRVKLHKTHLPSKQACCANVTVQHCHFFSMNGISLGSLRNVLLNSDASANLISTQNAERLGFNINTVKKPEGQLKFANNLCIDIIGEM</sequence>
<gene>
    <name evidence="1" type="ORF">LSAA_10724</name>
</gene>
<evidence type="ECO:0000313" key="1">
    <source>
        <dbReference type="EMBL" id="CAF2956458.1"/>
    </source>
</evidence>
<protein>
    <submittedName>
        <fullName evidence="1">(salmon louse) hypothetical protein</fullName>
    </submittedName>
</protein>
<dbReference type="EMBL" id="HG994584">
    <property type="protein sequence ID" value="CAF2956458.1"/>
    <property type="molecule type" value="Genomic_DNA"/>
</dbReference>
<evidence type="ECO:0000313" key="2">
    <source>
        <dbReference type="Proteomes" id="UP000675881"/>
    </source>
</evidence>